<keyword evidence="3 6" id="KW-0812">Transmembrane</keyword>
<dbReference type="EMBL" id="CP136336">
    <property type="protein sequence ID" value="WOB08867.1"/>
    <property type="molecule type" value="Genomic_DNA"/>
</dbReference>
<evidence type="ECO:0000313" key="8">
    <source>
        <dbReference type="Proteomes" id="UP001303946"/>
    </source>
</evidence>
<keyword evidence="2" id="KW-1003">Cell membrane</keyword>
<feature type="transmembrane region" description="Helical" evidence="6">
    <location>
        <begin position="57"/>
        <end position="75"/>
    </location>
</feature>
<dbReference type="InterPro" id="IPR051461">
    <property type="entry name" value="UPF0750_membrane"/>
</dbReference>
<evidence type="ECO:0000256" key="5">
    <source>
        <dbReference type="ARBA" id="ARBA00023136"/>
    </source>
</evidence>
<dbReference type="Proteomes" id="UP001303946">
    <property type="component" value="Chromosome"/>
</dbReference>
<evidence type="ECO:0000256" key="6">
    <source>
        <dbReference type="SAM" id="Phobius"/>
    </source>
</evidence>
<evidence type="ECO:0000256" key="2">
    <source>
        <dbReference type="ARBA" id="ARBA00022475"/>
    </source>
</evidence>
<dbReference type="Pfam" id="PF02588">
    <property type="entry name" value="YitT_membrane"/>
    <property type="match status" value="1"/>
</dbReference>
<feature type="transmembrane region" description="Helical" evidence="6">
    <location>
        <begin position="82"/>
        <end position="100"/>
    </location>
</feature>
<accession>A0ABZ0CV71</accession>
<keyword evidence="8" id="KW-1185">Reference proteome</keyword>
<gene>
    <name evidence="7" type="ORF">RXV79_02125</name>
</gene>
<keyword evidence="5 6" id="KW-0472">Membrane</keyword>
<proteinExistence type="predicted"/>
<organism evidence="7 8">
    <name type="scientific">Piscinibacter gummiphilus</name>
    <dbReference type="NCBI Taxonomy" id="946333"/>
    <lineage>
        <taxon>Bacteria</taxon>
        <taxon>Pseudomonadati</taxon>
        <taxon>Pseudomonadota</taxon>
        <taxon>Betaproteobacteria</taxon>
        <taxon>Burkholderiales</taxon>
        <taxon>Sphaerotilaceae</taxon>
        <taxon>Piscinibacter</taxon>
    </lineage>
</organism>
<dbReference type="PANTHER" id="PTHR33545">
    <property type="entry name" value="UPF0750 MEMBRANE PROTEIN YITT-RELATED"/>
    <property type="match status" value="1"/>
</dbReference>
<evidence type="ECO:0000256" key="1">
    <source>
        <dbReference type="ARBA" id="ARBA00004651"/>
    </source>
</evidence>
<dbReference type="PANTHER" id="PTHR33545:SF5">
    <property type="entry name" value="UPF0750 MEMBRANE PROTEIN YITT"/>
    <property type="match status" value="1"/>
</dbReference>
<feature type="transmembrane region" description="Helical" evidence="6">
    <location>
        <begin position="112"/>
        <end position="130"/>
    </location>
</feature>
<dbReference type="RefSeq" id="WP_316701746.1">
    <property type="nucleotide sequence ID" value="NZ_CP136336.1"/>
</dbReference>
<feature type="transmembrane region" description="Helical" evidence="6">
    <location>
        <begin position="20"/>
        <end position="51"/>
    </location>
</feature>
<evidence type="ECO:0000313" key="7">
    <source>
        <dbReference type="EMBL" id="WOB08867.1"/>
    </source>
</evidence>
<comment type="subcellular location">
    <subcellularLocation>
        <location evidence="1">Cell membrane</location>
        <topology evidence="1">Multi-pass membrane protein</topology>
    </subcellularLocation>
</comment>
<name>A0ABZ0CV71_9BURK</name>
<protein>
    <submittedName>
        <fullName evidence="7">YitT family protein</fullName>
    </submittedName>
</protein>
<reference evidence="7 8" key="1">
    <citation type="submission" date="2023-10" db="EMBL/GenBank/DDBJ databases">
        <title>Bacteria for the degradation of biodegradable plastic PBAT(Polybutylene adipate terephthalate).</title>
        <authorList>
            <person name="Weon H.-Y."/>
            <person name="Yeon J."/>
        </authorList>
    </citation>
    <scope>NUCLEOTIDE SEQUENCE [LARGE SCALE GENOMIC DNA]</scope>
    <source>
        <strain evidence="7 8">SBD 7-3</strain>
    </source>
</reference>
<keyword evidence="4 6" id="KW-1133">Transmembrane helix</keyword>
<sequence length="204" mass="21845">MQDPDPSTLKHTPLEDLQALLIGTLLVSLAVTLFQHAGLLSGGTAGIAFLAHYLGGWSFGVAYFVINLPFYWLAWRHMGRSFTLRTLAAVVLVAVMSDWLPRHLVLASLDAWLAALLGGVLMGNGFLVLFRHHASLGGLGILALLAQKKRGWRAGHVQMAMDSAIVLAALATVPLDRVALSVAAAVVLNLVIATNHRPGRYVAQ</sequence>
<evidence type="ECO:0000256" key="4">
    <source>
        <dbReference type="ARBA" id="ARBA00022989"/>
    </source>
</evidence>
<evidence type="ECO:0000256" key="3">
    <source>
        <dbReference type="ARBA" id="ARBA00022692"/>
    </source>
</evidence>
<dbReference type="InterPro" id="IPR003740">
    <property type="entry name" value="YitT"/>
</dbReference>